<dbReference type="GO" id="GO:0003824">
    <property type="term" value="F:catalytic activity"/>
    <property type="evidence" value="ECO:0007669"/>
    <property type="project" value="InterPro"/>
</dbReference>
<feature type="domain" description="FAD-binding PCMH-type" evidence="3">
    <location>
        <begin position="3"/>
        <end position="180"/>
    </location>
</feature>
<dbReference type="AlphaFoldDB" id="A0A502EF85"/>
<dbReference type="InterPro" id="IPR016166">
    <property type="entry name" value="FAD-bd_PCMH"/>
</dbReference>
<sequence length="397" mass="40442">MTAIDQRHDIQRPGSLAETAQLLRESTGTVLIRGGGTKLDWAGRVSDPDITLDTTGLAGVLTHNPGDMTASVLAGTTLAALQDHLADSGQWLALDPPSAGSGATLGGLLATGDSGPSRLRCGGLRDLVIGVTLILADGTVARSGGHVIKNVAGYDLGKLVYGSLGSLAMVAEVVVRLHPRPAASLTAAATADAKQATAAALALTASPLEPDAVEWVSGGPGEPGRLLVRFDGTQGSVEAAAVRSAALLADLGIDASPVEDAASEWQGHAAAVRGADDQTIIGVAGLPSGLAVLAERTFDSARRAGLEAHIVSSAALGIHTVALRGDSAAAHAQVLSALREHAATHQTNVLLRQRSAEVDALVEPLGPAPSTVALLRRIKAQFDPDGRWAPGRFAPWY</sequence>
<reference evidence="4 5" key="1">
    <citation type="journal article" date="2019" name="Environ. Microbiol.">
        <title>Species interactions and distinct microbial communities in high Arctic permafrost affected cryosols are associated with the CH4 and CO2 gas fluxes.</title>
        <authorList>
            <person name="Altshuler I."/>
            <person name="Hamel J."/>
            <person name="Turney S."/>
            <person name="Magnuson E."/>
            <person name="Levesque R."/>
            <person name="Greer C."/>
            <person name="Whyte L.G."/>
        </authorList>
    </citation>
    <scope>NUCLEOTIDE SEQUENCE [LARGE SCALE GENOMIC DNA]</scope>
    <source>
        <strain evidence="4 5">S5.20</strain>
    </source>
</reference>
<dbReference type="GO" id="GO:0071949">
    <property type="term" value="F:FAD binding"/>
    <property type="evidence" value="ECO:0007669"/>
    <property type="project" value="InterPro"/>
</dbReference>
<dbReference type="Gene3D" id="3.30.465.10">
    <property type="match status" value="1"/>
</dbReference>
<dbReference type="SUPFAM" id="SSF55103">
    <property type="entry name" value="FAD-linked oxidases, C-terminal domain"/>
    <property type="match status" value="1"/>
</dbReference>
<evidence type="ECO:0000313" key="5">
    <source>
        <dbReference type="Proteomes" id="UP000320095"/>
    </source>
</evidence>
<dbReference type="SUPFAM" id="SSF56176">
    <property type="entry name" value="FAD-binding/transporter-associated domain-like"/>
    <property type="match status" value="1"/>
</dbReference>
<dbReference type="InterPro" id="IPR016169">
    <property type="entry name" value="FAD-bd_PCMH_sub2"/>
</dbReference>
<dbReference type="RefSeq" id="WP_140689783.1">
    <property type="nucleotide sequence ID" value="NZ_RCZG01000003.1"/>
</dbReference>
<dbReference type="InterPro" id="IPR036318">
    <property type="entry name" value="FAD-bd_PCMH-like_sf"/>
</dbReference>
<keyword evidence="2" id="KW-0274">FAD</keyword>
<accession>A0A502EF85</accession>
<keyword evidence="5" id="KW-1185">Reference proteome</keyword>
<dbReference type="EMBL" id="RCZG01000003">
    <property type="protein sequence ID" value="TPG35001.1"/>
    <property type="molecule type" value="Genomic_DNA"/>
</dbReference>
<dbReference type="PANTHER" id="PTHR11748">
    <property type="entry name" value="D-LACTATE DEHYDROGENASE"/>
    <property type="match status" value="1"/>
</dbReference>
<name>A0A502EF85_9MYCO</name>
<proteinExistence type="predicted"/>
<comment type="caution">
    <text evidence="4">The sequence shown here is derived from an EMBL/GenBank/DDBJ whole genome shotgun (WGS) entry which is preliminary data.</text>
</comment>
<dbReference type="OrthoDB" id="9811557at2"/>
<dbReference type="InterPro" id="IPR016164">
    <property type="entry name" value="FAD-linked_Oxase-like_C"/>
</dbReference>
<evidence type="ECO:0000313" key="4">
    <source>
        <dbReference type="EMBL" id="TPG35001.1"/>
    </source>
</evidence>
<evidence type="ECO:0000259" key="3">
    <source>
        <dbReference type="PROSITE" id="PS51387"/>
    </source>
</evidence>
<dbReference type="Proteomes" id="UP000320095">
    <property type="component" value="Unassembled WGS sequence"/>
</dbReference>
<dbReference type="Pfam" id="PF01565">
    <property type="entry name" value="FAD_binding_4"/>
    <property type="match status" value="1"/>
</dbReference>
<protein>
    <submittedName>
        <fullName evidence="4">FAD-binding protein</fullName>
    </submittedName>
</protein>
<gene>
    <name evidence="4" type="ORF">EAH80_09360</name>
</gene>
<evidence type="ECO:0000256" key="1">
    <source>
        <dbReference type="ARBA" id="ARBA00022630"/>
    </source>
</evidence>
<dbReference type="InterPro" id="IPR006094">
    <property type="entry name" value="Oxid_FAD_bind_N"/>
</dbReference>
<dbReference type="PROSITE" id="PS51387">
    <property type="entry name" value="FAD_PCMH"/>
    <property type="match status" value="1"/>
</dbReference>
<organism evidence="4 5">
    <name type="scientific">Mycolicibacterium hodleri</name>
    <dbReference type="NCBI Taxonomy" id="49897"/>
    <lineage>
        <taxon>Bacteria</taxon>
        <taxon>Bacillati</taxon>
        <taxon>Actinomycetota</taxon>
        <taxon>Actinomycetes</taxon>
        <taxon>Mycobacteriales</taxon>
        <taxon>Mycobacteriaceae</taxon>
        <taxon>Mycolicibacterium</taxon>
    </lineage>
</organism>
<keyword evidence="1" id="KW-0285">Flavoprotein</keyword>
<evidence type="ECO:0000256" key="2">
    <source>
        <dbReference type="ARBA" id="ARBA00022827"/>
    </source>
</evidence>
<dbReference type="PANTHER" id="PTHR11748:SF103">
    <property type="entry name" value="GLYCOLATE OXIDASE SUBUNIT GLCE"/>
    <property type="match status" value="1"/>
</dbReference>